<gene>
    <name evidence="1" type="ORF">EV671_10551</name>
</gene>
<feature type="non-terminal residue" evidence="1">
    <location>
        <position position="116"/>
    </location>
</feature>
<keyword evidence="2" id="KW-1185">Reference proteome</keyword>
<organism evidence="1 2">
    <name type="scientific">Roseateles saccharophilus</name>
    <name type="common">Pseudomonas saccharophila</name>
    <dbReference type="NCBI Taxonomy" id="304"/>
    <lineage>
        <taxon>Bacteria</taxon>
        <taxon>Pseudomonadati</taxon>
        <taxon>Pseudomonadota</taxon>
        <taxon>Betaproteobacteria</taxon>
        <taxon>Burkholderiales</taxon>
        <taxon>Sphaerotilaceae</taxon>
        <taxon>Roseateles</taxon>
    </lineage>
</organism>
<accession>A0A4R3UB79</accession>
<sequence length="116" mass="12716">MSMAKVALAHDINTNILHGWRKLTRRVEPVVVRQEFVPVSDLGAFRQLRQLLTDSRGLGAITRPGFALEAVRELGADQYGLRTVGGGQKARLFGGETAVLAMTRHYGAPQVSIRYG</sequence>
<name>A0A4R3UB79_ROSSA</name>
<evidence type="ECO:0000313" key="2">
    <source>
        <dbReference type="Proteomes" id="UP000295110"/>
    </source>
</evidence>
<dbReference type="EMBL" id="SMBU01000055">
    <property type="protein sequence ID" value="TCU84044.1"/>
    <property type="molecule type" value="Genomic_DNA"/>
</dbReference>
<comment type="caution">
    <text evidence="1">The sequence shown here is derived from an EMBL/GenBank/DDBJ whole genome shotgun (WGS) entry which is preliminary data.</text>
</comment>
<reference evidence="1 2" key="1">
    <citation type="submission" date="2019-03" db="EMBL/GenBank/DDBJ databases">
        <title>Genomic Encyclopedia of Type Strains, Phase IV (KMG-IV): sequencing the most valuable type-strain genomes for metagenomic binning, comparative biology and taxonomic classification.</title>
        <authorList>
            <person name="Goeker M."/>
        </authorList>
    </citation>
    <scope>NUCLEOTIDE SEQUENCE [LARGE SCALE GENOMIC DNA]</scope>
    <source>
        <strain evidence="1 2">DSM 654</strain>
    </source>
</reference>
<dbReference type="Proteomes" id="UP000295110">
    <property type="component" value="Unassembled WGS sequence"/>
</dbReference>
<dbReference type="AlphaFoldDB" id="A0A4R3UB79"/>
<protein>
    <submittedName>
        <fullName evidence="1">Uncharacterized protein</fullName>
    </submittedName>
</protein>
<proteinExistence type="predicted"/>
<evidence type="ECO:0000313" key="1">
    <source>
        <dbReference type="EMBL" id="TCU84044.1"/>
    </source>
</evidence>